<dbReference type="InterPro" id="IPR016163">
    <property type="entry name" value="Ald_DH_C"/>
</dbReference>
<keyword evidence="10" id="KW-1185">Reference proteome</keyword>
<proteinExistence type="inferred from homology"/>
<dbReference type="EMBL" id="JAGYPJ010000001">
    <property type="protein sequence ID" value="MBS4198164.1"/>
    <property type="molecule type" value="Genomic_DNA"/>
</dbReference>
<reference evidence="9 10" key="1">
    <citation type="submission" date="2021-05" db="EMBL/GenBank/DDBJ databases">
        <title>Novel Bacillus species.</title>
        <authorList>
            <person name="Liu G."/>
        </authorList>
    </citation>
    <scope>NUCLEOTIDE SEQUENCE [LARGE SCALE GENOMIC DNA]</scope>
    <source>
        <strain evidence="9 10">FJAT-49732</strain>
    </source>
</reference>
<dbReference type="InterPro" id="IPR012394">
    <property type="entry name" value="Aldehyde_DH_NAD(P)"/>
</dbReference>
<dbReference type="GO" id="GO:0006081">
    <property type="term" value="P:aldehyde metabolic process"/>
    <property type="evidence" value="ECO:0007669"/>
    <property type="project" value="InterPro"/>
</dbReference>
<evidence type="ECO:0000256" key="4">
    <source>
        <dbReference type="PIRNR" id="PIRNR036492"/>
    </source>
</evidence>
<dbReference type="Proteomes" id="UP000682713">
    <property type="component" value="Unassembled WGS sequence"/>
</dbReference>
<dbReference type="Gene3D" id="3.40.605.10">
    <property type="entry name" value="Aldehyde Dehydrogenase, Chain A, domain 1"/>
    <property type="match status" value="1"/>
</dbReference>
<dbReference type="FunFam" id="3.40.605.10:FF:000004">
    <property type="entry name" value="Aldehyde dehydrogenase"/>
    <property type="match status" value="1"/>
</dbReference>
<accession>A0A942TLK0</accession>
<dbReference type="CDD" id="cd07136">
    <property type="entry name" value="ALDH_YwdH-P39616"/>
    <property type="match status" value="1"/>
</dbReference>
<dbReference type="SUPFAM" id="SSF53720">
    <property type="entry name" value="ALDH-like"/>
    <property type="match status" value="1"/>
</dbReference>
<name>A0A942TLK0_9BACI</name>
<comment type="similarity">
    <text evidence="1 4 7">Belongs to the aldehyde dehydrogenase family.</text>
</comment>
<evidence type="ECO:0000259" key="8">
    <source>
        <dbReference type="Pfam" id="PF00171"/>
    </source>
</evidence>
<dbReference type="PANTHER" id="PTHR43570">
    <property type="entry name" value="ALDEHYDE DEHYDROGENASE"/>
    <property type="match status" value="1"/>
</dbReference>
<sequence>MENYKSLVDKQNMFFHSGATKSISYRLSALQKLSDAIKLYEKRLMDALKADLHKSEFESYTTEIGIVLEEIRFIQKHLRSWSKPKRVKTPITHVGSKSYIYAEPYGVVLIIAPWNYPFQLAVAPLIGAIAAGNCAIIKPSELTPNTSAVFGKLINEIFPEEFVAVVQGGVETSKALLLERFDYIFFTGSVSVGKIIMEAAARYVTPVTLELGGKSPCIVHEDASIKLAAKRIAWGKFMNAGQTCVAPDYLYVHENVRDEFLHQLALAIKELYGNEPLKNPNYTHIVSKRHFQRLESFLKEGEIIIGGEKDEERLAIEPTVVTNVTWTDLIMEDEIFGPILPILEYRQLPDVIEGIQQHPNPLALYLFSENEQVQDKVITSIPFGGGCINDTVYHLATPYLPFGGVGRSGVGAYHGKGSFDTFSHHKSILKQTTRFDLPFRYPNLKNGLKMIKYILK</sequence>
<comment type="caution">
    <text evidence="9">The sequence shown here is derived from an EMBL/GenBank/DDBJ whole genome shotgun (WGS) entry which is preliminary data.</text>
</comment>
<dbReference type="GO" id="GO:0004029">
    <property type="term" value="F:aldehyde dehydrogenase (NAD+) activity"/>
    <property type="evidence" value="ECO:0007669"/>
    <property type="project" value="TreeGrafter"/>
</dbReference>
<gene>
    <name evidence="9" type="ORF">KHA93_00635</name>
</gene>
<dbReference type="InterPro" id="IPR016162">
    <property type="entry name" value="Ald_DH_N"/>
</dbReference>
<evidence type="ECO:0000256" key="2">
    <source>
        <dbReference type="ARBA" id="ARBA00023002"/>
    </source>
</evidence>
<evidence type="ECO:0000256" key="5">
    <source>
        <dbReference type="PIRSR" id="PIRSR036492-1"/>
    </source>
</evidence>
<dbReference type="InterPro" id="IPR015590">
    <property type="entry name" value="Aldehyde_DH_dom"/>
</dbReference>
<evidence type="ECO:0000313" key="10">
    <source>
        <dbReference type="Proteomes" id="UP000682713"/>
    </source>
</evidence>
<feature type="active site" evidence="5 6">
    <location>
        <position position="210"/>
    </location>
</feature>
<evidence type="ECO:0000256" key="1">
    <source>
        <dbReference type="ARBA" id="ARBA00009986"/>
    </source>
</evidence>
<evidence type="ECO:0000256" key="7">
    <source>
        <dbReference type="RuleBase" id="RU003345"/>
    </source>
</evidence>
<keyword evidence="3" id="KW-0520">NAD</keyword>
<dbReference type="InterPro" id="IPR029510">
    <property type="entry name" value="Ald_DH_CS_GLU"/>
</dbReference>
<dbReference type="PROSITE" id="PS00070">
    <property type="entry name" value="ALDEHYDE_DEHYDR_CYS"/>
    <property type="match status" value="1"/>
</dbReference>
<evidence type="ECO:0000256" key="6">
    <source>
        <dbReference type="PROSITE-ProRule" id="PRU10007"/>
    </source>
</evidence>
<dbReference type="AlphaFoldDB" id="A0A942TLK0"/>
<protein>
    <recommendedName>
        <fullName evidence="4">Aldehyde dehydrogenase</fullName>
    </recommendedName>
</protein>
<dbReference type="PIRSF" id="PIRSF036492">
    <property type="entry name" value="ALDH"/>
    <property type="match status" value="1"/>
</dbReference>
<dbReference type="Pfam" id="PF00171">
    <property type="entry name" value="Aldedh"/>
    <property type="match status" value="1"/>
</dbReference>
<dbReference type="RefSeq" id="WP_213108950.1">
    <property type="nucleotide sequence ID" value="NZ_JAGYPJ010000001.1"/>
</dbReference>
<dbReference type="FunFam" id="3.40.309.10:FF:000003">
    <property type="entry name" value="Aldehyde dehydrogenase"/>
    <property type="match status" value="1"/>
</dbReference>
<dbReference type="InterPro" id="IPR016160">
    <property type="entry name" value="Ald_DH_CS_CYS"/>
</dbReference>
<evidence type="ECO:0000256" key="3">
    <source>
        <dbReference type="ARBA" id="ARBA00023027"/>
    </source>
</evidence>
<feature type="active site" evidence="5">
    <location>
        <position position="244"/>
    </location>
</feature>
<dbReference type="PROSITE" id="PS00687">
    <property type="entry name" value="ALDEHYDE_DEHYDR_GLU"/>
    <property type="match status" value="1"/>
</dbReference>
<dbReference type="GO" id="GO:0005737">
    <property type="term" value="C:cytoplasm"/>
    <property type="evidence" value="ECO:0007669"/>
    <property type="project" value="TreeGrafter"/>
</dbReference>
<keyword evidence="2 4" id="KW-0560">Oxidoreductase</keyword>
<dbReference type="PANTHER" id="PTHR43570:SF16">
    <property type="entry name" value="ALDEHYDE DEHYDROGENASE TYPE III, ISOFORM Q"/>
    <property type="match status" value="1"/>
</dbReference>
<organism evidence="9 10">
    <name type="scientific">Lederbergia citrisecunda</name>
    <dbReference type="NCBI Taxonomy" id="2833583"/>
    <lineage>
        <taxon>Bacteria</taxon>
        <taxon>Bacillati</taxon>
        <taxon>Bacillota</taxon>
        <taxon>Bacilli</taxon>
        <taxon>Bacillales</taxon>
        <taxon>Bacillaceae</taxon>
        <taxon>Lederbergia</taxon>
    </lineage>
</organism>
<evidence type="ECO:0000313" key="9">
    <source>
        <dbReference type="EMBL" id="MBS4198164.1"/>
    </source>
</evidence>
<dbReference type="InterPro" id="IPR016161">
    <property type="entry name" value="Ald_DH/histidinol_DH"/>
</dbReference>
<dbReference type="Gene3D" id="3.40.309.10">
    <property type="entry name" value="Aldehyde Dehydrogenase, Chain A, domain 2"/>
    <property type="match status" value="1"/>
</dbReference>
<feature type="domain" description="Aldehyde dehydrogenase" evidence="8">
    <location>
        <begin position="14"/>
        <end position="428"/>
    </location>
</feature>